<feature type="domain" description="Serine aminopeptidase S33" evidence="1">
    <location>
        <begin position="147"/>
        <end position="232"/>
    </location>
</feature>
<comment type="caution">
    <text evidence="2">The sequence shown here is derived from an EMBL/GenBank/DDBJ whole genome shotgun (WGS) entry which is preliminary data.</text>
</comment>
<proteinExistence type="predicted"/>
<dbReference type="InterPro" id="IPR022742">
    <property type="entry name" value="Hydrolase_4"/>
</dbReference>
<dbReference type="PANTHER" id="PTHR43265:SF1">
    <property type="entry name" value="ESTERASE ESTD"/>
    <property type="match status" value="1"/>
</dbReference>
<protein>
    <recommendedName>
        <fullName evidence="1">Serine aminopeptidase S33 domain-containing protein</fullName>
    </recommendedName>
</protein>
<dbReference type="SUPFAM" id="SSF53474">
    <property type="entry name" value="alpha/beta-Hydrolases"/>
    <property type="match status" value="1"/>
</dbReference>
<dbReference type="PANTHER" id="PTHR43265">
    <property type="entry name" value="ESTERASE ESTD"/>
    <property type="match status" value="1"/>
</dbReference>
<dbReference type="Gene3D" id="3.40.50.1820">
    <property type="entry name" value="alpha/beta hydrolase"/>
    <property type="match status" value="1"/>
</dbReference>
<evidence type="ECO:0000259" key="1">
    <source>
        <dbReference type="Pfam" id="PF12146"/>
    </source>
</evidence>
<dbReference type="InterPro" id="IPR053145">
    <property type="entry name" value="AB_hydrolase_Est10"/>
</dbReference>
<name>X0XV38_9ZZZZ</name>
<dbReference type="AlphaFoldDB" id="X0XV38"/>
<dbReference type="GO" id="GO:0052689">
    <property type="term" value="F:carboxylic ester hydrolase activity"/>
    <property type="evidence" value="ECO:0007669"/>
    <property type="project" value="TreeGrafter"/>
</dbReference>
<gene>
    <name evidence="2" type="ORF">S01H1_69684</name>
</gene>
<dbReference type="InterPro" id="IPR029058">
    <property type="entry name" value="AB_hydrolase_fold"/>
</dbReference>
<dbReference type="EMBL" id="BARS01046280">
    <property type="protein sequence ID" value="GAG28666.1"/>
    <property type="molecule type" value="Genomic_DNA"/>
</dbReference>
<organism evidence="2">
    <name type="scientific">marine sediment metagenome</name>
    <dbReference type="NCBI Taxonomy" id="412755"/>
    <lineage>
        <taxon>unclassified sequences</taxon>
        <taxon>metagenomes</taxon>
        <taxon>ecological metagenomes</taxon>
    </lineage>
</organism>
<dbReference type="Pfam" id="PF12146">
    <property type="entry name" value="Hydrolase_4"/>
    <property type="match status" value="1"/>
</dbReference>
<reference evidence="2" key="1">
    <citation type="journal article" date="2014" name="Front. Microbiol.">
        <title>High frequency of phylogenetically diverse reductive dehalogenase-homologous genes in deep subseafloor sedimentary metagenomes.</title>
        <authorList>
            <person name="Kawai M."/>
            <person name="Futagami T."/>
            <person name="Toyoda A."/>
            <person name="Takaki Y."/>
            <person name="Nishi S."/>
            <person name="Hori S."/>
            <person name="Arai W."/>
            <person name="Tsubouchi T."/>
            <person name="Morono Y."/>
            <person name="Uchiyama I."/>
            <person name="Ito T."/>
            <person name="Fujiyama A."/>
            <person name="Inagaki F."/>
            <person name="Takami H."/>
        </authorList>
    </citation>
    <scope>NUCLEOTIDE SEQUENCE</scope>
    <source>
        <strain evidence="2">Expedition CK06-06</strain>
    </source>
</reference>
<feature type="non-terminal residue" evidence="2">
    <location>
        <position position="1"/>
    </location>
</feature>
<accession>X0XV38</accession>
<sequence length="246" mass="26932">RSQDNTLTATMDVPEQNATDIPVDKVVFDGSTLHLEITPIEGVFKGKLTEDGERIDGQWMQGGLTLPLMLERTDSKPKIKRPQEPKKPFPYHVEEVIFKNTDTDIRLAGTITFPFSEGTFPAVLLLSGSGPQDRDETVFGHRPFLVLADYLTRRGIVVLRVDDRGVGGSTGDFEQATAVDYAADAMAGVTYLKSRKEINHALIGLIGHSEGGMIAPMVAVQTTNIAFMVLIASPGLPIKEMEYSEQ</sequence>
<feature type="non-terminal residue" evidence="2">
    <location>
        <position position="246"/>
    </location>
</feature>
<evidence type="ECO:0000313" key="2">
    <source>
        <dbReference type="EMBL" id="GAG28666.1"/>
    </source>
</evidence>